<dbReference type="Proteomes" id="UP000694523">
    <property type="component" value="Unplaced"/>
</dbReference>
<dbReference type="InterPro" id="IPR003961">
    <property type="entry name" value="FN3_dom"/>
</dbReference>
<dbReference type="GO" id="GO:0004896">
    <property type="term" value="F:cytokine receptor activity"/>
    <property type="evidence" value="ECO:0007669"/>
    <property type="project" value="TreeGrafter"/>
</dbReference>
<accession>A0A8C6SEP5</accession>
<keyword evidence="6" id="KW-1015">Disulfide bond</keyword>
<name>A0A8C6SEP5_9GOBI</name>
<evidence type="ECO:0000256" key="1">
    <source>
        <dbReference type="ARBA" id="ARBA00004479"/>
    </source>
</evidence>
<evidence type="ECO:0000256" key="5">
    <source>
        <dbReference type="ARBA" id="ARBA00023136"/>
    </source>
</evidence>
<dbReference type="AlphaFoldDB" id="A0A8C6SEP5"/>
<dbReference type="PROSITE" id="PS50853">
    <property type="entry name" value="FN3"/>
    <property type="match status" value="1"/>
</dbReference>
<keyword evidence="11" id="KW-1185">Reference proteome</keyword>
<reference evidence="10" key="2">
    <citation type="submission" date="2025-09" db="UniProtKB">
        <authorList>
            <consortium name="Ensembl"/>
        </authorList>
    </citation>
    <scope>IDENTIFICATION</scope>
</reference>
<proteinExistence type="predicted"/>
<dbReference type="InterPro" id="IPR036116">
    <property type="entry name" value="FN3_sf"/>
</dbReference>
<organism evidence="10 11">
    <name type="scientific">Neogobius melanostomus</name>
    <name type="common">round goby</name>
    <dbReference type="NCBI Taxonomy" id="47308"/>
    <lineage>
        <taxon>Eukaryota</taxon>
        <taxon>Metazoa</taxon>
        <taxon>Chordata</taxon>
        <taxon>Craniata</taxon>
        <taxon>Vertebrata</taxon>
        <taxon>Euteleostomi</taxon>
        <taxon>Actinopterygii</taxon>
        <taxon>Neopterygii</taxon>
        <taxon>Teleostei</taxon>
        <taxon>Neoteleostei</taxon>
        <taxon>Acanthomorphata</taxon>
        <taxon>Gobiaria</taxon>
        <taxon>Gobiiformes</taxon>
        <taxon>Gobioidei</taxon>
        <taxon>Gobiidae</taxon>
        <taxon>Benthophilinae</taxon>
        <taxon>Neogobiini</taxon>
        <taxon>Neogobius</taxon>
    </lineage>
</organism>
<evidence type="ECO:0000256" key="3">
    <source>
        <dbReference type="ARBA" id="ARBA00022729"/>
    </source>
</evidence>
<dbReference type="InterPro" id="IPR013783">
    <property type="entry name" value="Ig-like_fold"/>
</dbReference>
<keyword evidence="2" id="KW-0812">Transmembrane</keyword>
<evidence type="ECO:0000256" key="4">
    <source>
        <dbReference type="ARBA" id="ARBA00022989"/>
    </source>
</evidence>
<evidence type="ECO:0000256" key="8">
    <source>
        <dbReference type="ARBA" id="ARBA00023180"/>
    </source>
</evidence>
<evidence type="ECO:0000256" key="2">
    <source>
        <dbReference type="ARBA" id="ARBA00022692"/>
    </source>
</evidence>
<evidence type="ECO:0000259" key="9">
    <source>
        <dbReference type="PROSITE" id="PS50853"/>
    </source>
</evidence>
<evidence type="ECO:0000256" key="6">
    <source>
        <dbReference type="ARBA" id="ARBA00023157"/>
    </source>
</evidence>
<keyword evidence="8" id="KW-0325">Glycoprotein</keyword>
<protein>
    <recommendedName>
        <fullName evidence="9">Fibronectin type-III domain-containing protein</fullName>
    </recommendedName>
</protein>
<keyword evidence="3" id="KW-0732">Signal</keyword>
<feature type="domain" description="Fibronectin type-III" evidence="9">
    <location>
        <begin position="53"/>
        <end position="147"/>
    </location>
</feature>
<keyword evidence="5" id="KW-0472">Membrane</keyword>
<reference evidence="10" key="1">
    <citation type="submission" date="2025-08" db="UniProtKB">
        <authorList>
            <consortium name="Ensembl"/>
        </authorList>
    </citation>
    <scope>IDENTIFICATION</scope>
</reference>
<dbReference type="PANTHER" id="PTHR23037">
    <property type="entry name" value="CYTOKINE RECEPTOR"/>
    <property type="match status" value="1"/>
</dbReference>
<evidence type="ECO:0000313" key="11">
    <source>
        <dbReference type="Proteomes" id="UP000694523"/>
    </source>
</evidence>
<dbReference type="Gene3D" id="2.60.40.10">
    <property type="entry name" value="Immunoglobulins"/>
    <property type="match status" value="1"/>
</dbReference>
<dbReference type="SUPFAM" id="SSF49265">
    <property type="entry name" value="Fibronectin type III"/>
    <property type="match status" value="1"/>
</dbReference>
<dbReference type="PANTHER" id="PTHR23037:SF35">
    <property type="entry name" value="FIBRONECTIN TYPE-III DOMAIN-CONTAINING PROTEIN"/>
    <property type="match status" value="1"/>
</dbReference>
<evidence type="ECO:0000256" key="7">
    <source>
        <dbReference type="ARBA" id="ARBA00023170"/>
    </source>
</evidence>
<keyword evidence="7" id="KW-0675">Receptor</keyword>
<comment type="subcellular location">
    <subcellularLocation>
        <location evidence="1">Membrane</location>
        <topology evidence="1">Single-pass type I membrane protein</topology>
    </subcellularLocation>
</comment>
<evidence type="ECO:0000313" key="10">
    <source>
        <dbReference type="Ensembl" id="ENSNMLP00000005093.1"/>
    </source>
</evidence>
<sequence>SAPVSALASSPKSISDMLEPYEPSQGGVFFKCGFSVWSERLKFGRVFAVRPAPPFNVSVKTIKDSFTHITWNHGENSLTFRLRIRSCRGDEKPVILETPQSFVQLSPSVLPPAGCRRADVQARFRPGYRYEGPWSEWSAAASWTDAADGTTPHLSNKKIYIYIYFPLKVMAYVPDPGEFFKPLYSSYQGDFKAWVKPAFAGHASLMDLGYVVTRSSLSGSGLALSPVHSVSLESVSTASLPELYGDLREADAPPPREQLHLSNLHIVQDFDGDEWSGNDYPLMDLDTIDSGFGECSSPPATEQLLCRHEATDSGPDLSHSSYVKQWTTAQDEEQSLQQDFQMEHSGTL</sequence>
<dbReference type="GO" id="GO:0009897">
    <property type="term" value="C:external side of plasma membrane"/>
    <property type="evidence" value="ECO:0007669"/>
    <property type="project" value="TreeGrafter"/>
</dbReference>
<dbReference type="Ensembl" id="ENSNMLT00000005834.1">
    <property type="protein sequence ID" value="ENSNMLP00000005093.1"/>
    <property type="gene ID" value="ENSNMLG00000003693.1"/>
</dbReference>
<keyword evidence="4" id="KW-1133">Transmembrane helix</keyword>